<comment type="caution">
    <text evidence="1">The sequence shown here is derived from an EMBL/GenBank/DDBJ whole genome shotgun (WGS) entry which is preliminary data.</text>
</comment>
<sequence>MELTVCYGLDSIFYMMKKLKGKGIEWLIMADEDVLFVNTKSIFSIIEEMKLNDYMISGVRDGGVIQNRHKSPYVINTFFSIINFKELELIWNKQEVLKNHYILEDEFDDDLKSLSGNYETASLYELYYCFYFWLRRKGKRILFLNASTPFLEDGLTTLVNDTNGGVLLYHTWYARTYGISKTHTDRINKIFELLNFENTIESRPIVFKHKTFFIIKSARKLYKRIQMRIQVIRNQKLKKFRINMINK</sequence>
<dbReference type="RefSeq" id="WP_144071520.1">
    <property type="nucleotide sequence ID" value="NZ_VJZR01000007.1"/>
</dbReference>
<keyword evidence="2" id="KW-1185">Reference proteome</keyword>
<dbReference type="Proteomes" id="UP000318585">
    <property type="component" value="Unassembled WGS sequence"/>
</dbReference>
<reference evidence="1 2" key="1">
    <citation type="submission" date="2019-07" db="EMBL/GenBank/DDBJ databases">
        <title>Novel species of Flavobacterium.</title>
        <authorList>
            <person name="Liu Q."/>
            <person name="Xin Y.-H."/>
        </authorList>
    </citation>
    <scope>NUCLEOTIDE SEQUENCE [LARGE SCALE GENOMIC DNA]</scope>
    <source>
        <strain evidence="1 2">LB3P56</strain>
    </source>
</reference>
<dbReference type="EMBL" id="VJZR01000007">
    <property type="protein sequence ID" value="TRX20929.1"/>
    <property type="molecule type" value="Genomic_DNA"/>
</dbReference>
<dbReference type="OrthoDB" id="1339001at2"/>
<dbReference type="AlphaFoldDB" id="A0A553CKB5"/>
<organism evidence="1 2">
    <name type="scientific">Flavobacterium franklandianum</name>
    <dbReference type="NCBI Taxonomy" id="2594430"/>
    <lineage>
        <taxon>Bacteria</taxon>
        <taxon>Pseudomonadati</taxon>
        <taxon>Bacteroidota</taxon>
        <taxon>Flavobacteriia</taxon>
        <taxon>Flavobacteriales</taxon>
        <taxon>Flavobacteriaceae</taxon>
        <taxon>Flavobacterium</taxon>
    </lineage>
</organism>
<proteinExistence type="predicted"/>
<evidence type="ECO:0000313" key="1">
    <source>
        <dbReference type="EMBL" id="TRX20929.1"/>
    </source>
</evidence>
<protein>
    <submittedName>
        <fullName evidence="1">Uncharacterized protein</fullName>
    </submittedName>
</protein>
<name>A0A553CKB5_9FLAO</name>
<evidence type="ECO:0000313" key="2">
    <source>
        <dbReference type="Proteomes" id="UP000318585"/>
    </source>
</evidence>
<accession>A0A553CKB5</accession>
<gene>
    <name evidence="1" type="ORF">FNW17_09680</name>
</gene>